<sequence length="105" mass="11147">MSYVVLSAVFVGIAIAVWVIAAVTDAGFARRWWLPSVLAAVVLVILTAVFDNLMIAVGLMTYAPDHISGVSIGAAPLEDFAYPIAAVILLPALWSLFARRSTDDA</sequence>
<keyword evidence="11" id="KW-1185">Reference proteome</keyword>
<evidence type="ECO:0000313" key="10">
    <source>
        <dbReference type="EMBL" id="WPR88967.1"/>
    </source>
</evidence>
<dbReference type="NCBIfam" id="TIGR03462">
    <property type="entry name" value="CarR_dom_SF"/>
    <property type="match status" value="1"/>
</dbReference>
<feature type="domain" description="Lycopene cyclase" evidence="9">
    <location>
        <begin position="10"/>
        <end position="93"/>
    </location>
</feature>
<feature type="transmembrane region" description="Helical" evidence="8">
    <location>
        <begin position="6"/>
        <end position="24"/>
    </location>
</feature>
<protein>
    <submittedName>
        <fullName evidence="10">Lycopene cyclase domain-containing protein</fullName>
    </submittedName>
</protein>
<dbReference type="Proteomes" id="UP001323798">
    <property type="component" value="Chromosome"/>
</dbReference>
<evidence type="ECO:0000256" key="6">
    <source>
        <dbReference type="ARBA" id="ARBA00023136"/>
    </source>
</evidence>
<evidence type="ECO:0000256" key="3">
    <source>
        <dbReference type="ARBA" id="ARBA00022692"/>
    </source>
</evidence>
<keyword evidence="3 8" id="KW-0812">Transmembrane</keyword>
<evidence type="ECO:0000259" key="9">
    <source>
        <dbReference type="Pfam" id="PF18916"/>
    </source>
</evidence>
<reference evidence="10 11" key="1">
    <citation type="submission" date="2023-11" db="EMBL/GenBank/DDBJ databases">
        <title>Genome sequence of Microbacterium rhizosphaerae KACC 19337.</title>
        <authorList>
            <person name="Choi H."/>
            <person name="Kim S."/>
            <person name="Kim Y."/>
            <person name="Kwon S.-W."/>
            <person name="Heo J."/>
        </authorList>
    </citation>
    <scope>NUCLEOTIDE SEQUENCE [LARGE SCALE GENOMIC DNA]</scope>
    <source>
        <strain evidence="10 11">KACC 19337</strain>
    </source>
</reference>
<evidence type="ECO:0000256" key="1">
    <source>
        <dbReference type="ARBA" id="ARBA00004141"/>
    </source>
</evidence>
<comment type="subcellular location">
    <subcellularLocation>
        <location evidence="1">Membrane</location>
        <topology evidence="1">Multi-pass membrane protein</topology>
    </subcellularLocation>
</comment>
<proteinExistence type="predicted"/>
<evidence type="ECO:0000256" key="7">
    <source>
        <dbReference type="ARBA" id="ARBA00023235"/>
    </source>
</evidence>
<feature type="transmembrane region" description="Helical" evidence="8">
    <location>
        <begin position="36"/>
        <end position="60"/>
    </location>
</feature>
<keyword evidence="6 8" id="KW-0472">Membrane</keyword>
<dbReference type="Pfam" id="PF18916">
    <property type="entry name" value="Lycopene_cyc"/>
    <property type="match status" value="1"/>
</dbReference>
<evidence type="ECO:0000256" key="8">
    <source>
        <dbReference type="SAM" id="Phobius"/>
    </source>
</evidence>
<evidence type="ECO:0000256" key="5">
    <source>
        <dbReference type="ARBA" id="ARBA00022989"/>
    </source>
</evidence>
<keyword evidence="4" id="KW-0125">Carotenoid biosynthesis</keyword>
<dbReference type="RefSeq" id="WP_320941684.1">
    <property type="nucleotide sequence ID" value="NZ_BAABEU010000008.1"/>
</dbReference>
<evidence type="ECO:0000256" key="4">
    <source>
        <dbReference type="ARBA" id="ARBA00022746"/>
    </source>
</evidence>
<keyword evidence="7" id="KW-0413">Isomerase</keyword>
<feature type="transmembrane region" description="Helical" evidence="8">
    <location>
        <begin position="80"/>
        <end position="98"/>
    </location>
</feature>
<evidence type="ECO:0000256" key="2">
    <source>
        <dbReference type="ARBA" id="ARBA00004829"/>
    </source>
</evidence>
<keyword evidence="5 8" id="KW-1133">Transmembrane helix</keyword>
<evidence type="ECO:0000313" key="11">
    <source>
        <dbReference type="Proteomes" id="UP001323798"/>
    </source>
</evidence>
<dbReference type="EMBL" id="CP139368">
    <property type="protein sequence ID" value="WPR88967.1"/>
    <property type="molecule type" value="Genomic_DNA"/>
</dbReference>
<organism evidence="10 11">
    <name type="scientific">Microbacterium rhizosphaerae</name>
    <dbReference type="NCBI Taxonomy" id="1678237"/>
    <lineage>
        <taxon>Bacteria</taxon>
        <taxon>Bacillati</taxon>
        <taxon>Actinomycetota</taxon>
        <taxon>Actinomycetes</taxon>
        <taxon>Micrococcales</taxon>
        <taxon>Microbacteriaceae</taxon>
        <taxon>Microbacterium</taxon>
    </lineage>
</organism>
<accession>A0ABZ0SMQ6</accession>
<gene>
    <name evidence="10" type="ORF">SM116_14535</name>
</gene>
<name>A0ABZ0SMQ6_9MICO</name>
<comment type="pathway">
    <text evidence="2">Carotenoid biosynthesis.</text>
</comment>
<dbReference type="InterPro" id="IPR017825">
    <property type="entry name" value="Lycopene_cyclase_dom"/>
</dbReference>